<dbReference type="PANTHER" id="PTHR43844:SF1">
    <property type="entry name" value="METHIONINE SYNTHASE"/>
    <property type="match status" value="1"/>
</dbReference>
<dbReference type="NCBIfam" id="NF005085">
    <property type="entry name" value="PRK06520.1"/>
    <property type="match status" value="1"/>
</dbReference>
<protein>
    <submittedName>
        <fullName evidence="2">5-methyltetrahydropteroyltriglutamate--homocysteine S-methyltransferase</fullName>
        <ecNumber evidence="2">2.1.1.14</ecNumber>
    </submittedName>
</protein>
<feature type="domain" description="Cobalamin-independent methionine synthase MetE C-terminal/archaeal" evidence="1">
    <location>
        <begin position="240"/>
        <end position="370"/>
    </location>
</feature>
<dbReference type="SUPFAM" id="SSF51726">
    <property type="entry name" value="UROD/MetE-like"/>
    <property type="match status" value="1"/>
</dbReference>
<dbReference type="InterPro" id="IPR038071">
    <property type="entry name" value="UROD/MetE-like_sf"/>
</dbReference>
<keyword evidence="3" id="KW-1185">Reference proteome</keyword>
<dbReference type="EMBL" id="CP034726">
    <property type="protein sequence ID" value="QBP18428.1"/>
    <property type="molecule type" value="Genomic_DNA"/>
</dbReference>
<keyword evidence="2" id="KW-0808">Transferase</keyword>
<organism evidence="2 3">
    <name type="scientific">Acetilactobacillus jinshanensis</name>
    <dbReference type="NCBI Taxonomy" id="1720083"/>
    <lineage>
        <taxon>Bacteria</taxon>
        <taxon>Bacillati</taxon>
        <taxon>Bacillota</taxon>
        <taxon>Bacilli</taxon>
        <taxon>Lactobacillales</taxon>
        <taxon>Lactobacillaceae</taxon>
        <taxon>Acetilactobacillus</taxon>
    </lineage>
</organism>
<dbReference type="CDD" id="cd03311">
    <property type="entry name" value="CIMS_C_terminal_like"/>
    <property type="match status" value="1"/>
</dbReference>
<reference evidence="3" key="1">
    <citation type="submission" date="2018-12" db="EMBL/GenBank/DDBJ databases">
        <title>A new species of lactobacillus.</title>
        <authorList>
            <person name="Jian Y."/>
            <person name="Xin L."/>
            <person name="Hong Z.J."/>
            <person name="Ming L.Z."/>
            <person name="Hong X.Z."/>
        </authorList>
    </citation>
    <scope>NUCLEOTIDE SEQUENCE [LARGE SCALE GENOMIC DNA]</scope>
    <source>
        <strain evidence="3">HSLZ-75</strain>
    </source>
</reference>
<name>A0A4P6ZL82_9LACO</name>
<dbReference type="PANTHER" id="PTHR43844">
    <property type="entry name" value="METHIONINE SYNTHASE"/>
    <property type="match status" value="1"/>
</dbReference>
<proteinExistence type="predicted"/>
<evidence type="ECO:0000313" key="3">
    <source>
        <dbReference type="Proteomes" id="UP000294321"/>
    </source>
</evidence>
<dbReference type="GO" id="GO:0032259">
    <property type="term" value="P:methylation"/>
    <property type="evidence" value="ECO:0007669"/>
    <property type="project" value="UniProtKB-KW"/>
</dbReference>
<dbReference type="Gene3D" id="3.20.20.210">
    <property type="match status" value="1"/>
</dbReference>
<dbReference type="GO" id="GO:0009086">
    <property type="term" value="P:methionine biosynthetic process"/>
    <property type="evidence" value="ECO:0007669"/>
    <property type="project" value="InterPro"/>
</dbReference>
<gene>
    <name evidence="2" type="ORF">ELX58_04605</name>
</gene>
<accession>A0A4P6ZL82</accession>
<dbReference type="OrthoDB" id="6430685at2"/>
<dbReference type="AlphaFoldDB" id="A0A4P6ZL82"/>
<dbReference type="InterPro" id="IPR002629">
    <property type="entry name" value="Met_Synth_C/arc"/>
</dbReference>
<dbReference type="GO" id="GO:0003871">
    <property type="term" value="F:5-methyltetrahydropteroyltriglutamate-homocysteine S-methyltransferase activity"/>
    <property type="evidence" value="ECO:0007669"/>
    <property type="project" value="UniProtKB-EC"/>
</dbReference>
<dbReference type="Proteomes" id="UP000294321">
    <property type="component" value="Chromosome"/>
</dbReference>
<dbReference type="EC" id="2.1.1.14" evidence="2"/>
<sequence length="374" mass="42772">MPKYNHQYLHYDIVGSFLRPKPLKSARQAYREHRITHEDLTQVEDAEIAKLVRKEINSGLKIVTDGEFRRNNCFLDTVAGFNGIEKTGQYNVIPFKNDPLKVPAIKVTGKISFNPNHPDLKAFKYLHELTADEPVIPRQSIPAPAQFYSMLALDKKCFASLKQYYSDIRSFINDLGKAYHDLIMVLYHAGCRDLKLDDCTWAALCSSTFWKIIGKGRSRKATKRLTLKLDNAALKDLPKDLNLSTHVCRGNFASHWMTSGGYEYVAPCLFNREKLNQFFLEFDDDRSGGFEPLKHANNNDQIILGLITSKRPQLENSDHLIDRIHQASKYVPIQNLGLSPQCGFASTEEGNHLTEQQQWAKIRLMVNTAQKVWN</sequence>
<evidence type="ECO:0000313" key="2">
    <source>
        <dbReference type="EMBL" id="QBP18428.1"/>
    </source>
</evidence>
<dbReference type="Pfam" id="PF01717">
    <property type="entry name" value="Meth_synt_2"/>
    <property type="match status" value="1"/>
</dbReference>
<dbReference type="GO" id="GO:0008270">
    <property type="term" value="F:zinc ion binding"/>
    <property type="evidence" value="ECO:0007669"/>
    <property type="project" value="InterPro"/>
</dbReference>
<evidence type="ECO:0000259" key="1">
    <source>
        <dbReference type="Pfam" id="PF01717"/>
    </source>
</evidence>
<keyword evidence="2" id="KW-0489">Methyltransferase</keyword>
<dbReference type="RefSeq" id="WP_133441987.1">
    <property type="nucleotide sequence ID" value="NZ_CP034726.1"/>
</dbReference>
<dbReference type="KEGG" id="lji:ELX58_04605"/>